<accession>A0A2T1EP30</accession>
<organism evidence="1 2">
    <name type="scientific">Stenomitos frigidus ULC18</name>
    <dbReference type="NCBI Taxonomy" id="2107698"/>
    <lineage>
        <taxon>Bacteria</taxon>
        <taxon>Bacillati</taxon>
        <taxon>Cyanobacteriota</taxon>
        <taxon>Cyanophyceae</taxon>
        <taxon>Leptolyngbyales</taxon>
        <taxon>Leptolyngbyaceae</taxon>
        <taxon>Stenomitos</taxon>
    </lineage>
</organism>
<dbReference type="AlphaFoldDB" id="A0A2T1EP30"/>
<comment type="caution">
    <text evidence="1">The sequence shown here is derived from an EMBL/GenBank/DDBJ whole genome shotgun (WGS) entry which is preliminary data.</text>
</comment>
<reference evidence="2" key="1">
    <citation type="submission" date="2018-02" db="EMBL/GenBank/DDBJ databases">
        <authorList>
            <person name="Moore K."/>
            <person name="Momper L."/>
        </authorList>
    </citation>
    <scope>NUCLEOTIDE SEQUENCE [LARGE SCALE GENOMIC DNA]</scope>
    <source>
        <strain evidence="2">ULC18</strain>
    </source>
</reference>
<dbReference type="OrthoDB" id="9027184at2"/>
<sequence length="308" mass="34964">MPLPLPNLDDHDYADLVEMARSLIPSECSEWTDHNPSDTGIILLELFAWLTDLLLYQVNQVPDKSYEVFLQLLKGDAKFSAKQNGESVDPQALQKATQEAILTLRQRYRAVTARDYEILVMENFNVKVNRVKAFANSNLTVKPQPTEPVTGHKPTDTGHISLVVMPQGAQNPFVVPDQTFKDEIFKFLDDRRLLGTKHHVVYPDYVQISVSAKLHLEPGRVFDQVKTICINQLAQFFHPLSSGKDQQGWPFGRSVYISEIYQQLDQVEGVDYVQDLRINNGEESISLLPHQLVQFEQKSNITSVEGKS</sequence>
<evidence type="ECO:0000313" key="1">
    <source>
        <dbReference type="EMBL" id="PSB34418.1"/>
    </source>
</evidence>
<name>A0A2T1EP30_9CYAN</name>
<dbReference type="Proteomes" id="UP000239576">
    <property type="component" value="Unassembled WGS sequence"/>
</dbReference>
<gene>
    <name evidence="1" type="ORF">C7B82_02845</name>
</gene>
<reference evidence="1 2" key="2">
    <citation type="submission" date="2018-03" db="EMBL/GenBank/DDBJ databases">
        <title>The ancient ancestry and fast evolution of plastids.</title>
        <authorList>
            <person name="Moore K.R."/>
            <person name="Magnabosco C."/>
            <person name="Momper L."/>
            <person name="Gold D.A."/>
            <person name="Bosak T."/>
            <person name="Fournier G.P."/>
        </authorList>
    </citation>
    <scope>NUCLEOTIDE SEQUENCE [LARGE SCALE GENOMIC DNA]</scope>
    <source>
        <strain evidence="1 2">ULC18</strain>
    </source>
</reference>
<protein>
    <submittedName>
        <fullName evidence="1">Baseplate protein J</fullName>
    </submittedName>
</protein>
<evidence type="ECO:0000313" key="2">
    <source>
        <dbReference type="Proteomes" id="UP000239576"/>
    </source>
</evidence>
<keyword evidence="2" id="KW-1185">Reference proteome</keyword>
<dbReference type="EMBL" id="PVWK01000014">
    <property type="protein sequence ID" value="PSB34418.1"/>
    <property type="molecule type" value="Genomic_DNA"/>
</dbReference>
<proteinExistence type="predicted"/>